<dbReference type="Proteomes" id="UP001054889">
    <property type="component" value="Unassembled WGS sequence"/>
</dbReference>
<sequence>MHGSCHAGADDEHNGSKAVSLLFRLAALILALTSAVIMATASSCTIIGRDGTFVTITFKDYPPFVYLVWFNIVAAILVSAGIYLQLAGKGEDDDEGHKLPRIILVIIDVAAQALLYSATGAVFAAEIAYGPQINACSGTGGRFCDQVQRSKLFSLGASVSISLVAVAKDVALPFSVWPVSSSD</sequence>
<reference evidence="10" key="1">
    <citation type="journal article" date="2018" name="DNA Res.">
        <title>Multiple hybrid de novo genome assembly of finger millet, an orphan allotetraploid crop.</title>
        <authorList>
            <person name="Hatakeyama M."/>
            <person name="Aluri S."/>
            <person name="Balachadran M.T."/>
            <person name="Sivarajan S.R."/>
            <person name="Patrignani A."/>
            <person name="Gruter S."/>
            <person name="Poveda L."/>
            <person name="Shimizu-Inatsugi R."/>
            <person name="Baeten J."/>
            <person name="Francoijs K.J."/>
            <person name="Nataraja K.N."/>
            <person name="Reddy Y.A.N."/>
            <person name="Phadnis S."/>
            <person name="Ravikumar R.L."/>
            <person name="Schlapbach R."/>
            <person name="Sreeman S.M."/>
            <person name="Shimizu K.K."/>
        </authorList>
    </citation>
    <scope>NUCLEOTIDE SEQUENCE</scope>
</reference>
<dbReference type="PANTHER" id="PTHR36488:SF1">
    <property type="entry name" value="CASP-LIKE PROTEIN 1U2"/>
    <property type="match status" value="1"/>
</dbReference>
<feature type="transmembrane region" description="Helical" evidence="8">
    <location>
        <begin position="21"/>
        <end position="48"/>
    </location>
</feature>
<dbReference type="InterPro" id="IPR006702">
    <property type="entry name" value="CASP_dom"/>
</dbReference>
<evidence type="ECO:0000256" key="1">
    <source>
        <dbReference type="ARBA" id="ARBA00004651"/>
    </source>
</evidence>
<comment type="caution">
    <text evidence="10">The sequence shown here is derived from an EMBL/GenBank/DDBJ whole genome shotgun (WGS) entry which is preliminary data.</text>
</comment>
<accession>A0AAV5ESA5</accession>
<evidence type="ECO:0000256" key="7">
    <source>
        <dbReference type="ARBA" id="ARBA00023136"/>
    </source>
</evidence>
<feature type="domain" description="Casparian strip membrane protein" evidence="9">
    <location>
        <begin position="16"/>
        <end position="159"/>
    </location>
</feature>
<evidence type="ECO:0000256" key="4">
    <source>
        <dbReference type="ARBA" id="ARBA00022475"/>
    </source>
</evidence>
<comment type="subunit">
    <text evidence="3 8">Homodimer and heterodimers.</text>
</comment>
<name>A0AAV5ESA5_ELECO</name>
<keyword evidence="11" id="KW-1185">Reference proteome</keyword>
<evidence type="ECO:0000313" key="11">
    <source>
        <dbReference type="Proteomes" id="UP001054889"/>
    </source>
</evidence>
<dbReference type="InterPro" id="IPR044173">
    <property type="entry name" value="CASPL"/>
</dbReference>
<reference evidence="10" key="2">
    <citation type="submission" date="2021-12" db="EMBL/GenBank/DDBJ databases">
        <title>Resequencing data analysis of finger millet.</title>
        <authorList>
            <person name="Hatakeyama M."/>
            <person name="Aluri S."/>
            <person name="Balachadran M.T."/>
            <person name="Sivarajan S.R."/>
            <person name="Poveda L."/>
            <person name="Shimizu-Inatsugi R."/>
            <person name="Schlapbach R."/>
            <person name="Sreeman S.M."/>
            <person name="Shimizu K.K."/>
        </authorList>
    </citation>
    <scope>NUCLEOTIDE SEQUENCE</scope>
</reference>
<dbReference type="InterPro" id="IPR006459">
    <property type="entry name" value="CASP/CASPL"/>
</dbReference>
<dbReference type="NCBIfam" id="TIGR01569">
    <property type="entry name" value="A_tha_TIGR01569"/>
    <property type="match status" value="1"/>
</dbReference>
<evidence type="ECO:0000256" key="5">
    <source>
        <dbReference type="ARBA" id="ARBA00022692"/>
    </source>
</evidence>
<keyword evidence="5 8" id="KW-0812">Transmembrane</keyword>
<keyword evidence="7 8" id="KW-0472">Membrane</keyword>
<evidence type="ECO:0000256" key="2">
    <source>
        <dbReference type="ARBA" id="ARBA00007651"/>
    </source>
</evidence>
<comment type="similarity">
    <text evidence="2 8">Belongs to the Casparian strip membrane proteins (CASP) family.</text>
</comment>
<evidence type="ECO:0000256" key="3">
    <source>
        <dbReference type="ARBA" id="ARBA00011489"/>
    </source>
</evidence>
<evidence type="ECO:0000256" key="6">
    <source>
        <dbReference type="ARBA" id="ARBA00022989"/>
    </source>
</evidence>
<dbReference type="Pfam" id="PF04535">
    <property type="entry name" value="CASP_dom"/>
    <property type="match status" value="1"/>
</dbReference>
<dbReference type="AlphaFoldDB" id="A0AAV5ESA5"/>
<dbReference type="EMBL" id="BQKI01000078">
    <property type="protein sequence ID" value="GJN25506.1"/>
    <property type="molecule type" value="Genomic_DNA"/>
</dbReference>
<proteinExistence type="inferred from homology"/>
<evidence type="ECO:0000256" key="8">
    <source>
        <dbReference type="RuleBase" id="RU361233"/>
    </source>
</evidence>
<dbReference type="PANTHER" id="PTHR36488">
    <property type="entry name" value="CASP-LIKE PROTEIN 1U1"/>
    <property type="match status" value="1"/>
</dbReference>
<feature type="transmembrane region" description="Helical" evidence="8">
    <location>
        <begin position="99"/>
        <end position="124"/>
    </location>
</feature>
<keyword evidence="6 8" id="KW-1133">Transmembrane helix</keyword>
<evidence type="ECO:0000259" key="9">
    <source>
        <dbReference type="Pfam" id="PF04535"/>
    </source>
</evidence>
<feature type="transmembrane region" description="Helical" evidence="8">
    <location>
        <begin position="68"/>
        <end position="87"/>
    </location>
</feature>
<protein>
    <recommendedName>
        <fullName evidence="8">CASP-like protein</fullName>
    </recommendedName>
</protein>
<organism evidence="10 11">
    <name type="scientific">Eleusine coracana subsp. coracana</name>
    <dbReference type="NCBI Taxonomy" id="191504"/>
    <lineage>
        <taxon>Eukaryota</taxon>
        <taxon>Viridiplantae</taxon>
        <taxon>Streptophyta</taxon>
        <taxon>Embryophyta</taxon>
        <taxon>Tracheophyta</taxon>
        <taxon>Spermatophyta</taxon>
        <taxon>Magnoliopsida</taxon>
        <taxon>Liliopsida</taxon>
        <taxon>Poales</taxon>
        <taxon>Poaceae</taxon>
        <taxon>PACMAD clade</taxon>
        <taxon>Chloridoideae</taxon>
        <taxon>Cynodonteae</taxon>
        <taxon>Eleusininae</taxon>
        <taxon>Eleusine</taxon>
    </lineage>
</organism>
<evidence type="ECO:0000313" key="10">
    <source>
        <dbReference type="EMBL" id="GJN25506.1"/>
    </source>
</evidence>
<keyword evidence="4 8" id="KW-1003">Cell membrane</keyword>
<comment type="subcellular location">
    <subcellularLocation>
        <location evidence="1 8">Cell membrane</location>
        <topology evidence="1 8">Multi-pass membrane protein</topology>
    </subcellularLocation>
</comment>
<dbReference type="GO" id="GO:0005886">
    <property type="term" value="C:plasma membrane"/>
    <property type="evidence" value="ECO:0007669"/>
    <property type="project" value="UniProtKB-SubCell"/>
</dbReference>
<comment type="caution">
    <text evidence="8">Lacks conserved residue(s) required for the propagation of feature annotation.</text>
</comment>
<gene>
    <name evidence="10" type="primary">gb13341</name>
    <name evidence="10" type="ORF">PR202_gb13341</name>
</gene>